<dbReference type="Gene3D" id="1.10.357.140">
    <property type="entry name" value="UbiA prenyltransferase"/>
    <property type="match status" value="1"/>
</dbReference>
<dbReference type="GO" id="GO:0016020">
    <property type="term" value="C:membrane"/>
    <property type="evidence" value="ECO:0007669"/>
    <property type="project" value="UniProtKB-SubCell"/>
</dbReference>
<dbReference type="EMBL" id="CP042435">
    <property type="protein sequence ID" value="QEC66024.1"/>
    <property type="molecule type" value="Genomic_DNA"/>
</dbReference>
<comment type="subcellular location">
    <subcellularLocation>
        <location evidence="1">Membrane</location>
        <topology evidence="1">Multi-pass membrane protein</topology>
    </subcellularLocation>
</comment>
<dbReference type="RefSeq" id="WP_147187824.1">
    <property type="nucleotide sequence ID" value="NZ_CP042435.1"/>
</dbReference>
<feature type="transmembrane region" description="Helical" evidence="6">
    <location>
        <begin position="133"/>
        <end position="154"/>
    </location>
</feature>
<dbReference type="Pfam" id="PF01040">
    <property type="entry name" value="UbiA"/>
    <property type="match status" value="1"/>
</dbReference>
<dbReference type="GO" id="GO:0016765">
    <property type="term" value="F:transferase activity, transferring alkyl or aryl (other than methyl) groups"/>
    <property type="evidence" value="ECO:0007669"/>
    <property type="project" value="InterPro"/>
</dbReference>
<keyword evidence="2" id="KW-1003">Cell membrane</keyword>
<dbReference type="Proteomes" id="UP000321533">
    <property type="component" value="Chromosome"/>
</dbReference>
<dbReference type="OrthoDB" id="9803632at2"/>
<proteinExistence type="predicted"/>
<reference evidence="7 8" key="1">
    <citation type="journal article" date="2016" name="Int. J. Syst. Evol. Microbiol.">
        <title>Panacibacter ginsenosidivorans gen. nov., sp. nov., with ginsenoside converting activity isolated from soil of a ginseng field.</title>
        <authorList>
            <person name="Siddiqi M.Z."/>
            <person name="Muhammad Shafi S."/>
            <person name="Choi K.D."/>
            <person name="Im W.T."/>
        </authorList>
    </citation>
    <scope>NUCLEOTIDE SEQUENCE [LARGE SCALE GENOMIC DNA]</scope>
    <source>
        <strain evidence="7 8">Gsoil1550</strain>
    </source>
</reference>
<evidence type="ECO:0000313" key="7">
    <source>
        <dbReference type="EMBL" id="QEC66024.1"/>
    </source>
</evidence>
<feature type="transmembrane region" description="Helical" evidence="6">
    <location>
        <begin position="236"/>
        <end position="252"/>
    </location>
</feature>
<accession>A0A5B8V3S2</accession>
<evidence type="ECO:0000256" key="4">
    <source>
        <dbReference type="ARBA" id="ARBA00022989"/>
    </source>
</evidence>
<sequence>MRQIKDWVSLLRIRQYTKNGFVLAPLFFSFSFLNRTLLTTSLYGFFLFSIAASAVYIFNDIFDKKEDAAHPVKCKRPIASGAIKTQIATIIAVLLTLLCLYLSFTLSELFGYMVAIYIFINLLYSVALKRIVILDLMIIAIGFVLRVYAGGFLINVLPSTWLTLMTFLISLILALGKRRDDVMMKNGTEEIIHSYSDGYNIEMLNYSIVAVAGVVIVCYIQYTLSPEIIKHFHNPYLYFNIIFVIAGFLRYFQALFVKKGLSNPSEMILRDRFLQVNIILWLCSFILFID</sequence>
<dbReference type="InterPro" id="IPR044878">
    <property type="entry name" value="UbiA_sf"/>
</dbReference>
<dbReference type="AlphaFoldDB" id="A0A5B8V3S2"/>
<name>A0A5B8V3S2_9BACT</name>
<organism evidence="7 8">
    <name type="scientific">Panacibacter ginsenosidivorans</name>
    <dbReference type="NCBI Taxonomy" id="1813871"/>
    <lineage>
        <taxon>Bacteria</taxon>
        <taxon>Pseudomonadati</taxon>
        <taxon>Bacteroidota</taxon>
        <taxon>Chitinophagia</taxon>
        <taxon>Chitinophagales</taxon>
        <taxon>Chitinophagaceae</taxon>
        <taxon>Panacibacter</taxon>
    </lineage>
</organism>
<feature type="transmembrane region" description="Helical" evidence="6">
    <location>
        <begin position="20"/>
        <end position="37"/>
    </location>
</feature>
<feature type="transmembrane region" description="Helical" evidence="6">
    <location>
        <begin position="83"/>
        <end position="103"/>
    </location>
</feature>
<feature type="transmembrane region" description="Helical" evidence="6">
    <location>
        <begin position="273"/>
        <end position="289"/>
    </location>
</feature>
<feature type="transmembrane region" description="Helical" evidence="6">
    <location>
        <begin position="109"/>
        <end position="126"/>
    </location>
</feature>
<feature type="transmembrane region" description="Helical" evidence="6">
    <location>
        <begin position="203"/>
        <end position="224"/>
    </location>
</feature>
<dbReference type="InterPro" id="IPR000537">
    <property type="entry name" value="UbiA_prenyltransferase"/>
</dbReference>
<evidence type="ECO:0000313" key="8">
    <source>
        <dbReference type="Proteomes" id="UP000321533"/>
    </source>
</evidence>
<evidence type="ECO:0000256" key="5">
    <source>
        <dbReference type="ARBA" id="ARBA00023136"/>
    </source>
</evidence>
<evidence type="ECO:0000256" key="1">
    <source>
        <dbReference type="ARBA" id="ARBA00004141"/>
    </source>
</evidence>
<dbReference type="CDD" id="cd13963">
    <property type="entry name" value="PT_UbiA_2"/>
    <property type="match status" value="1"/>
</dbReference>
<keyword evidence="7" id="KW-0808">Transferase</keyword>
<feature type="transmembrane region" description="Helical" evidence="6">
    <location>
        <begin position="43"/>
        <end position="62"/>
    </location>
</feature>
<dbReference type="KEGG" id="pgin:FRZ67_01400"/>
<evidence type="ECO:0000256" key="2">
    <source>
        <dbReference type="ARBA" id="ARBA00022475"/>
    </source>
</evidence>
<feature type="transmembrane region" description="Helical" evidence="6">
    <location>
        <begin position="160"/>
        <end position="176"/>
    </location>
</feature>
<protein>
    <submittedName>
        <fullName evidence="7">Prenyltransferase</fullName>
    </submittedName>
</protein>
<keyword evidence="5 6" id="KW-0472">Membrane</keyword>
<gene>
    <name evidence="7" type="ORF">FRZ67_01400</name>
</gene>
<keyword evidence="4 6" id="KW-1133">Transmembrane helix</keyword>
<evidence type="ECO:0000256" key="6">
    <source>
        <dbReference type="SAM" id="Phobius"/>
    </source>
</evidence>
<evidence type="ECO:0000256" key="3">
    <source>
        <dbReference type="ARBA" id="ARBA00022692"/>
    </source>
</evidence>
<keyword evidence="8" id="KW-1185">Reference proteome</keyword>
<keyword evidence="3 6" id="KW-0812">Transmembrane</keyword>